<proteinExistence type="predicted"/>
<comment type="caution">
    <text evidence="5">The sequence shown here is derived from an EMBL/GenBank/DDBJ whole genome shotgun (WGS) entry which is preliminary data.</text>
</comment>
<feature type="region of interest" description="Disordered" evidence="3">
    <location>
        <begin position="1"/>
        <end position="28"/>
    </location>
</feature>
<keyword evidence="2" id="KW-0804">Transcription</keyword>
<keyword evidence="6" id="KW-1185">Reference proteome</keyword>
<dbReference type="Pfam" id="PF04967">
    <property type="entry name" value="HTH_10"/>
    <property type="match status" value="1"/>
</dbReference>
<keyword evidence="1" id="KW-0805">Transcription regulation</keyword>
<protein>
    <submittedName>
        <fullName evidence="5">Helix-turn-helix domain-containing protein</fullName>
    </submittedName>
</protein>
<sequence>MSAHEGRSDRERVDGSAERKPPDPRTVDTDRRPFVLIWEVTQACIRIELSEGRLKTDVSRDHGDASLQLLGTLFGGDRAVETVEVSGSATAACLPDIDAHPDVDTFDVVDRHDDRATVRLESLEPAVLSAASRAGTPIVYPATVTDGELAATVVGTHARISSLGEQLRADGLGFEVAYIHSDHDVSRVLTDRQEEVLFTAVEHGYYRSPRECTLTEVAGALDIAKSTCSATLQRAEEAIVEYFCSQQRRPDQPTAGGTNVPIDGYSGG</sequence>
<name>A0A9R1D5D0_9EURY</name>
<dbReference type="PANTHER" id="PTHR34236:SF1">
    <property type="entry name" value="DIMETHYL SULFOXIDE REDUCTASE TRANSCRIPTIONAL ACTIVATOR"/>
    <property type="match status" value="1"/>
</dbReference>
<accession>A0A9R1D5D0</accession>
<reference evidence="5" key="1">
    <citation type="journal article" date="2023" name="Front. Microbiol.">
        <title>Genomic-based phylogenetic and metabolic analyses of the genus Natronomonas, and description of Natronomonas aquatica sp. nov.</title>
        <authorList>
            <person name="Garcia-Roldan A."/>
            <person name="Duran-Viseras A."/>
            <person name="de la Haba R.R."/>
            <person name="Corral P."/>
            <person name="Sanchez-Porro C."/>
            <person name="Ventosa A."/>
        </authorList>
    </citation>
    <scope>NUCLEOTIDE SEQUENCE</scope>
    <source>
        <strain evidence="5">F2-12</strain>
    </source>
</reference>
<dbReference type="Proteomes" id="UP001139494">
    <property type="component" value="Unassembled WGS sequence"/>
</dbReference>
<evidence type="ECO:0000256" key="1">
    <source>
        <dbReference type="ARBA" id="ARBA00023015"/>
    </source>
</evidence>
<dbReference type="EMBL" id="JAHLKM010000004">
    <property type="protein sequence ID" value="MCQ4332951.1"/>
    <property type="molecule type" value="Genomic_DNA"/>
</dbReference>
<feature type="domain" description="HTH bat-type" evidence="4">
    <location>
        <begin position="189"/>
        <end position="240"/>
    </location>
</feature>
<gene>
    <name evidence="5" type="ORF">KM295_05450</name>
</gene>
<organism evidence="5 6">
    <name type="scientific">Natronomonas aquatica</name>
    <dbReference type="NCBI Taxonomy" id="2841590"/>
    <lineage>
        <taxon>Archaea</taxon>
        <taxon>Methanobacteriati</taxon>
        <taxon>Methanobacteriota</taxon>
        <taxon>Stenosarchaea group</taxon>
        <taxon>Halobacteria</taxon>
        <taxon>Halobacteriales</taxon>
        <taxon>Natronomonadaceae</taxon>
        <taxon>Natronomonas</taxon>
    </lineage>
</organism>
<dbReference type="RefSeq" id="WP_256028912.1">
    <property type="nucleotide sequence ID" value="NZ_JAHLKM010000004.1"/>
</dbReference>
<evidence type="ECO:0000313" key="5">
    <source>
        <dbReference type="EMBL" id="MCQ4332951.1"/>
    </source>
</evidence>
<evidence type="ECO:0000256" key="3">
    <source>
        <dbReference type="SAM" id="MobiDB-lite"/>
    </source>
</evidence>
<evidence type="ECO:0000256" key="2">
    <source>
        <dbReference type="ARBA" id="ARBA00023163"/>
    </source>
</evidence>
<dbReference type="AlphaFoldDB" id="A0A9R1D5D0"/>
<dbReference type="PANTHER" id="PTHR34236">
    <property type="entry name" value="DIMETHYL SULFOXIDE REDUCTASE TRANSCRIPTIONAL ACTIVATOR"/>
    <property type="match status" value="1"/>
</dbReference>
<feature type="region of interest" description="Disordered" evidence="3">
    <location>
        <begin position="248"/>
        <end position="268"/>
    </location>
</feature>
<evidence type="ECO:0000313" key="6">
    <source>
        <dbReference type="Proteomes" id="UP001139494"/>
    </source>
</evidence>
<dbReference type="InterPro" id="IPR007050">
    <property type="entry name" value="HTH_bacterioopsin"/>
</dbReference>
<evidence type="ECO:0000259" key="4">
    <source>
        <dbReference type="Pfam" id="PF04967"/>
    </source>
</evidence>